<evidence type="ECO:0000256" key="3">
    <source>
        <dbReference type="PROSITE-ProRule" id="PRU00023"/>
    </source>
</evidence>
<dbReference type="PROSITE" id="PS50297">
    <property type="entry name" value="ANK_REP_REGION"/>
    <property type="match status" value="3"/>
</dbReference>
<dbReference type="GO" id="GO:0035556">
    <property type="term" value="P:intracellular signal transduction"/>
    <property type="evidence" value="ECO:0007669"/>
    <property type="project" value="InterPro"/>
</dbReference>
<evidence type="ECO:0000259" key="4">
    <source>
        <dbReference type="PROSITE" id="PS50225"/>
    </source>
</evidence>
<dbReference type="Proteomes" id="UP000762676">
    <property type="component" value="Unassembled WGS sequence"/>
</dbReference>
<proteinExistence type="predicted"/>
<dbReference type="PANTHER" id="PTHR24198">
    <property type="entry name" value="ANKYRIN REPEAT AND PROTEIN KINASE DOMAIN-CONTAINING PROTEIN"/>
    <property type="match status" value="1"/>
</dbReference>
<dbReference type="InterPro" id="IPR036036">
    <property type="entry name" value="SOCS_box-like_dom_sf"/>
</dbReference>
<name>A0AAV4IV00_9GAST</name>
<dbReference type="PROSITE" id="PS50225">
    <property type="entry name" value="SOCS"/>
    <property type="match status" value="1"/>
</dbReference>
<dbReference type="CDD" id="cd03587">
    <property type="entry name" value="SOCS"/>
    <property type="match status" value="1"/>
</dbReference>
<evidence type="ECO:0000256" key="1">
    <source>
        <dbReference type="ARBA" id="ARBA00022737"/>
    </source>
</evidence>
<dbReference type="SUPFAM" id="SSF158235">
    <property type="entry name" value="SOCS box-like"/>
    <property type="match status" value="1"/>
</dbReference>
<keyword evidence="6" id="KW-1185">Reference proteome</keyword>
<feature type="repeat" description="ANK" evidence="3">
    <location>
        <begin position="163"/>
        <end position="195"/>
    </location>
</feature>
<dbReference type="InterPro" id="IPR002110">
    <property type="entry name" value="Ankyrin_rpt"/>
</dbReference>
<protein>
    <submittedName>
        <fullName evidence="5">Ankyrin repeat domain-containing protein 6-like</fullName>
    </submittedName>
</protein>
<keyword evidence="1" id="KW-0677">Repeat</keyword>
<dbReference type="Gene3D" id="1.25.40.20">
    <property type="entry name" value="Ankyrin repeat-containing domain"/>
    <property type="match status" value="2"/>
</dbReference>
<dbReference type="PANTHER" id="PTHR24198:SF165">
    <property type="entry name" value="ANKYRIN REPEAT-CONTAINING PROTEIN-RELATED"/>
    <property type="match status" value="1"/>
</dbReference>
<dbReference type="InterPro" id="IPR001496">
    <property type="entry name" value="SOCS_box"/>
</dbReference>
<dbReference type="EMBL" id="BMAT01013493">
    <property type="protein sequence ID" value="GFS14011.1"/>
    <property type="molecule type" value="Genomic_DNA"/>
</dbReference>
<dbReference type="AlphaFoldDB" id="A0AAV4IV00"/>
<gene>
    <name evidence="5" type="ORF">ElyMa_006734800</name>
</gene>
<dbReference type="PROSITE" id="PS50088">
    <property type="entry name" value="ANK_REPEAT"/>
    <property type="match status" value="5"/>
</dbReference>
<feature type="domain" description="SOCS box" evidence="4">
    <location>
        <begin position="368"/>
        <end position="421"/>
    </location>
</feature>
<dbReference type="SMART" id="SM00248">
    <property type="entry name" value="ANK"/>
    <property type="match status" value="9"/>
</dbReference>
<feature type="repeat" description="ANK" evidence="3">
    <location>
        <begin position="97"/>
        <end position="129"/>
    </location>
</feature>
<dbReference type="Gene3D" id="1.10.750.20">
    <property type="entry name" value="SOCS box"/>
    <property type="match status" value="1"/>
</dbReference>
<feature type="repeat" description="ANK" evidence="3">
    <location>
        <begin position="196"/>
        <end position="228"/>
    </location>
</feature>
<dbReference type="SMART" id="SM00969">
    <property type="entry name" value="SOCS_box"/>
    <property type="match status" value="1"/>
</dbReference>
<feature type="repeat" description="ANK" evidence="3">
    <location>
        <begin position="229"/>
        <end position="261"/>
    </location>
</feature>
<reference evidence="5 6" key="1">
    <citation type="journal article" date="2021" name="Elife">
        <title>Chloroplast acquisition without the gene transfer in kleptoplastic sea slugs, Plakobranchus ocellatus.</title>
        <authorList>
            <person name="Maeda T."/>
            <person name="Takahashi S."/>
            <person name="Yoshida T."/>
            <person name="Shimamura S."/>
            <person name="Takaki Y."/>
            <person name="Nagai Y."/>
            <person name="Toyoda A."/>
            <person name="Suzuki Y."/>
            <person name="Arimoto A."/>
            <person name="Ishii H."/>
            <person name="Satoh N."/>
            <person name="Nishiyama T."/>
            <person name="Hasebe M."/>
            <person name="Maruyama T."/>
            <person name="Minagawa J."/>
            <person name="Obokata J."/>
            <person name="Shigenobu S."/>
        </authorList>
    </citation>
    <scope>NUCLEOTIDE SEQUENCE [LARGE SCALE GENOMIC DNA]</scope>
</reference>
<sequence length="436" mass="49473">MSLYRLHYESWERHNILACDEQNDLALYDSIICNDIAQVRHLAQHSKRDLNDCFLVVRHRKHMFINPTRLVSTCGHALMLKFLIEAGVDVNRMSLKLRRTPVHMAVLNNNMSCLQLLVTARANLDVRDVFGNTPCHYAAMLGLLDMLDMMIRIGTQVNSQDISAKTPLMKAVRNNKTEATLRLIRANANLNIADSNNEVALHFAARNGNLEAVDALLSSGSLIDVQNLWGRSPLMEAVCYNNREVVLRLLAAGCDLSRRESKSGHTALHIAFIKKYLRVLEELLRYIISSPTLTMHLLAFYDWDAHKYLMLLKQHIGAEKTLFEMAAEGQNYETCLLLVSLGYTDHNALSSLREQLNSSDVSDTKRQYLTALLDSMKTVTPLKHACRNVIRRQIGFELARRISSLPIPIVLKDYLALKSEKPATFMYRGSGIIERI</sequence>
<dbReference type="SUPFAM" id="SSF48403">
    <property type="entry name" value="Ankyrin repeat"/>
    <property type="match status" value="1"/>
</dbReference>
<keyword evidence="2 3" id="KW-0040">ANK repeat</keyword>
<feature type="repeat" description="ANK" evidence="3">
    <location>
        <begin position="130"/>
        <end position="162"/>
    </location>
</feature>
<organism evidence="5 6">
    <name type="scientific">Elysia marginata</name>
    <dbReference type="NCBI Taxonomy" id="1093978"/>
    <lineage>
        <taxon>Eukaryota</taxon>
        <taxon>Metazoa</taxon>
        <taxon>Spiralia</taxon>
        <taxon>Lophotrochozoa</taxon>
        <taxon>Mollusca</taxon>
        <taxon>Gastropoda</taxon>
        <taxon>Heterobranchia</taxon>
        <taxon>Euthyneura</taxon>
        <taxon>Panpulmonata</taxon>
        <taxon>Sacoglossa</taxon>
        <taxon>Placobranchoidea</taxon>
        <taxon>Plakobranchidae</taxon>
        <taxon>Elysia</taxon>
    </lineage>
</organism>
<dbReference type="InterPro" id="IPR036770">
    <property type="entry name" value="Ankyrin_rpt-contain_sf"/>
</dbReference>
<dbReference type="Pfam" id="PF12796">
    <property type="entry name" value="Ank_2"/>
    <property type="match status" value="2"/>
</dbReference>
<evidence type="ECO:0000313" key="5">
    <source>
        <dbReference type="EMBL" id="GFS14011.1"/>
    </source>
</evidence>
<dbReference type="Pfam" id="PF07525">
    <property type="entry name" value="SOCS_box"/>
    <property type="match status" value="1"/>
</dbReference>
<accession>A0AAV4IV00</accession>
<evidence type="ECO:0000256" key="2">
    <source>
        <dbReference type="ARBA" id="ARBA00023043"/>
    </source>
</evidence>
<evidence type="ECO:0000313" key="6">
    <source>
        <dbReference type="Proteomes" id="UP000762676"/>
    </source>
</evidence>
<comment type="caution">
    <text evidence="5">The sequence shown here is derived from an EMBL/GenBank/DDBJ whole genome shotgun (WGS) entry which is preliminary data.</text>
</comment>